<protein>
    <submittedName>
        <fullName evidence="5">Glycosyltransferase family 4 protein</fullName>
    </submittedName>
</protein>
<dbReference type="STRING" id="564608.C1MPM4"/>
<evidence type="ECO:0000313" key="6">
    <source>
        <dbReference type="Proteomes" id="UP000001876"/>
    </source>
</evidence>
<feature type="transmembrane region" description="Helical" evidence="2">
    <location>
        <begin position="697"/>
        <end position="719"/>
    </location>
</feature>
<evidence type="ECO:0000259" key="3">
    <source>
        <dbReference type="Pfam" id="PF09335"/>
    </source>
</evidence>
<dbReference type="InterPro" id="IPR028098">
    <property type="entry name" value="Glyco_trans_4-like_N"/>
</dbReference>
<keyword evidence="5" id="KW-0808">Transferase</keyword>
<dbReference type="RefSeq" id="XP_003057606.1">
    <property type="nucleotide sequence ID" value="XM_003057560.1"/>
</dbReference>
<dbReference type="InterPro" id="IPR050194">
    <property type="entry name" value="Glycosyltransferase_grp1"/>
</dbReference>
<dbReference type="OrthoDB" id="443318at2759"/>
<feature type="transmembrane region" description="Helical" evidence="2">
    <location>
        <begin position="598"/>
        <end position="616"/>
    </location>
</feature>
<dbReference type="SUPFAM" id="SSF53756">
    <property type="entry name" value="UDP-Glycosyltransferase/glycogen phosphorylase"/>
    <property type="match status" value="1"/>
</dbReference>
<reference evidence="5 6" key="1">
    <citation type="journal article" date="2009" name="Science">
        <title>Green evolution and dynamic adaptations revealed by genomes of the marine picoeukaryotes Micromonas.</title>
        <authorList>
            <person name="Worden A.Z."/>
            <person name="Lee J.H."/>
            <person name="Mock T."/>
            <person name="Rouze P."/>
            <person name="Simmons M.P."/>
            <person name="Aerts A.L."/>
            <person name="Allen A.E."/>
            <person name="Cuvelier M.L."/>
            <person name="Derelle E."/>
            <person name="Everett M.V."/>
            <person name="Foulon E."/>
            <person name="Grimwood J."/>
            <person name="Gundlach H."/>
            <person name="Henrissat B."/>
            <person name="Napoli C."/>
            <person name="McDonald S.M."/>
            <person name="Parker M.S."/>
            <person name="Rombauts S."/>
            <person name="Salamov A."/>
            <person name="Von Dassow P."/>
            <person name="Badger J.H."/>
            <person name="Coutinho P.M."/>
            <person name="Demir E."/>
            <person name="Dubchak I."/>
            <person name="Gentemann C."/>
            <person name="Eikrem W."/>
            <person name="Gready J.E."/>
            <person name="John U."/>
            <person name="Lanier W."/>
            <person name="Lindquist E.A."/>
            <person name="Lucas S."/>
            <person name="Mayer K.F."/>
            <person name="Moreau H."/>
            <person name="Not F."/>
            <person name="Otillar R."/>
            <person name="Panaud O."/>
            <person name="Pangilinan J."/>
            <person name="Paulsen I."/>
            <person name="Piegu B."/>
            <person name="Poliakov A."/>
            <person name="Robbens S."/>
            <person name="Schmutz J."/>
            <person name="Toulza E."/>
            <person name="Wyss T."/>
            <person name="Zelensky A."/>
            <person name="Zhou K."/>
            <person name="Armbrust E.V."/>
            <person name="Bhattacharya D."/>
            <person name="Goodenough U.W."/>
            <person name="Van de Peer Y."/>
            <person name="Grigoriev I.V."/>
        </authorList>
    </citation>
    <scope>NUCLEOTIDE SEQUENCE [LARGE SCALE GENOMIC DNA]</scope>
    <source>
        <strain evidence="5 6">CCMP1545</strain>
    </source>
</reference>
<evidence type="ECO:0000256" key="1">
    <source>
        <dbReference type="SAM" id="MobiDB-lite"/>
    </source>
</evidence>
<evidence type="ECO:0000313" key="5">
    <source>
        <dbReference type="EMBL" id="EEH57557.1"/>
    </source>
</evidence>
<keyword evidence="2" id="KW-1133">Transmembrane helix</keyword>
<dbReference type="Pfam" id="PF13439">
    <property type="entry name" value="Glyco_transf_4"/>
    <property type="match status" value="1"/>
</dbReference>
<feature type="transmembrane region" description="Helical" evidence="2">
    <location>
        <begin position="731"/>
        <end position="756"/>
    </location>
</feature>
<sequence length="769" mass="81394">MTSRSATVAAIAPPEFARVRATSRVAGSLPRAAAASRNEDGARLSSSSTPGGVDLATTTSRRASSRRRVVLAPPPAATNPTDAWLAEVDADGRVPAGATRAPRRIVVFVEPSPFSHVSGMKNRFLRLIENLTELGDDVVVITPDRNPPAEYAGAEVIGLHGFALPFYPGNTLLLSYARDPRVEALFRTNPPDLIHCSSPGALIWTATGLAEKYKIPLVQSYHTHIPHYIPQYTGSTFLVKPMWDFIRLWTSKSDVTMVTSTILEDELKSEGCPRLEVWQKGVDTVAFNPKFRSEEMRARLRGGRKGGKIIGCVGRLGAEKNLYALKEILAKCPEGTNLAIVGDGPEKAKLEEHFAGTNAHFTGMITGDDLAAAYASLDVFVMPSESETLGFVVMEAMASGVPVVAVRAGGLQDILTNTPEVGQLYPSGDYDEAARLTTELLVDDAEMARQRRSCRDAVEEWGWMASNTKLRDLQYARAYRRHKRNEKIRIFLDLVGARRRVAAVFEALMNAQWGLQLCAYVAAVVALRAARELVVAHGVGAALSGPAWVAAAQSVATASGPFGPAVMASAVAAASLIPFVPAAPMYAASGLMFGTAQGALISLVGALEAAAIAFAITRRKGVANVASYLATGAGFGAPARRFVRNQLKKIETFLEGDGGGEGFGTFAKLVAYRLVPHAPFTVANYLLGLTKVPATTFLASTLLGTAPWALFFALVGSAGNAFVKNGALWDAASAVASGADVALALTIGCVLAAPAVAKAATESNRAAMA</sequence>
<feature type="region of interest" description="Disordered" evidence="1">
    <location>
        <begin position="22"/>
        <end position="76"/>
    </location>
</feature>
<dbReference type="Gene3D" id="3.40.50.2000">
    <property type="entry name" value="Glycogen Phosphorylase B"/>
    <property type="match status" value="2"/>
</dbReference>
<organism evidence="6">
    <name type="scientific">Micromonas pusilla (strain CCMP1545)</name>
    <name type="common">Picoplanktonic green alga</name>
    <dbReference type="NCBI Taxonomy" id="564608"/>
    <lineage>
        <taxon>Eukaryota</taxon>
        <taxon>Viridiplantae</taxon>
        <taxon>Chlorophyta</taxon>
        <taxon>Mamiellophyceae</taxon>
        <taxon>Mamiellales</taxon>
        <taxon>Mamiellaceae</taxon>
        <taxon>Micromonas</taxon>
    </lineage>
</organism>
<dbReference type="Proteomes" id="UP000001876">
    <property type="component" value="Unassembled WGS sequence"/>
</dbReference>
<keyword evidence="2" id="KW-0472">Membrane</keyword>
<gene>
    <name evidence="5" type="ORF">MICPUCDRAFT_56959</name>
</gene>
<proteinExistence type="predicted"/>
<evidence type="ECO:0000259" key="4">
    <source>
        <dbReference type="Pfam" id="PF13439"/>
    </source>
</evidence>
<dbReference type="PANTHER" id="PTHR45947">
    <property type="entry name" value="SULFOQUINOVOSYL TRANSFERASE SQD2"/>
    <property type="match status" value="1"/>
</dbReference>
<dbReference type="AlphaFoldDB" id="C1MPM4"/>
<dbReference type="PANTHER" id="PTHR45947:SF3">
    <property type="entry name" value="SULFOQUINOVOSYL TRANSFERASE SQD2"/>
    <property type="match status" value="1"/>
</dbReference>
<dbReference type="Pfam" id="PF13692">
    <property type="entry name" value="Glyco_trans_1_4"/>
    <property type="match status" value="1"/>
</dbReference>
<keyword evidence="6" id="KW-1185">Reference proteome</keyword>
<dbReference type="Pfam" id="PF09335">
    <property type="entry name" value="VTT_dom"/>
    <property type="match status" value="1"/>
</dbReference>
<dbReference type="KEGG" id="mpp:MICPUCDRAFT_56959"/>
<dbReference type="GeneID" id="9683418"/>
<evidence type="ECO:0000256" key="2">
    <source>
        <dbReference type="SAM" id="Phobius"/>
    </source>
</evidence>
<dbReference type="OMA" id="PMWDFIR"/>
<dbReference type="InterPro" id="IPR032816">
    <property type="entry name" value="VTT_dom"/>
</dbReference>
<dbReference type="CDD" id="cd03814">
    <property type="entry name" value="GT4-like"/>
    <property type="match status" value="1"/>
</dbReference>
<dbReference type="GO" id="GO:0016757">
    <property type="term" value="F:glycosyltransferase activity"/>
    <property type="evidence" value="ECO:0007669"/>
    <property type="project" value="UniProtKB-KW"/>
</dbReference>
<name>C1MPM4_MICPC</name>
<dbReference type="eggNOG" id="KOG1111">
    <property type="taxonomic scope" value="Eukaryota"/>
</dbReference>
<dbReference type="EMBL" id="GG663738">
    <property type="protein sequence ID" value="EEH57557.1"/>
    <property type="molecule type" value="Genomic_DNA"/>
</dbReference>
<keyword evidence="2" id="KW-0812">Transmembrane</keyword>
<accession>C1MPM4</accession>
<feature type="transmembrane region" description="Helical" evidence="2">
    <location>
        <begin position="562"/>
        <end position="586"/>
    </location>
</feature>
<feature type="domain" description="VTT" evidence="3">
    <location>
        <begin position="580"/>
        <end position="717"/>
    </location>
</feature>
<feature type="domain" description="Glycosyltransferase subfamily 4-like N-terminal" evidence="4">
    <location>
        <begin position="117"/>
        <end position="284"/>
    </location>
</feature>